<protein>
    <recommendedName>
        <fullName evidence="5">Epoxide hydrolase N-terminal domain-containing protein</fullName>
    </recommendedName>
</protein>
<accession>A0AAW0G6Q9</accession>
<dbReference type="InterPro" id="IPR010497">
    <property type="entry name" value="Epoxide_hydro_N"/>
</dbReference>
<dbReference type="PANTHER" id="PTHR21661">
    <property type="entry name" value="EPOXIDE HYDROLASE 1-RELATED"/>
    <property type="match status" value="1"/>
</dbReference>
<reference evidence="6 7" key="1">
    <citation type="submission" date="2022-09" db="EMBL/GenBank/DDBJ databases">
        <authorList>
            <person name="Palmer J.M."/>
        </authorList>
    </citation>
    <scope>NUCLEOTIDE SEQUENCE [LARGE SCALE GENOMIC DNA]</scope>
    <source>
        <strain evidence="6 7">DSM 7382</strain>
    </source>
</reference>
<keyword evidence="7" id="KW-1185">Reference proteome</keyword>
<name>A0AAW0G6Q9_9APHY</name>
<feature type="active site" description="Proton donor" evidence="4">
    <location>
        <position position="325"/>
    </location>
</feature>
<dbReference type="SUPFAM" id="SSF53474">
    <property type="entry name" value="alpha/beta-Hydrolases"/>
    <property type="match status" value="1"/>
</dbReference>
<feature type="active site" description="Nucleophile" evidence="4">
    <location>
        <position position="183"/>
    </location>
</feature>
<evidence type="ECO:0000313" key="6">
    <source>
        <dbReference type="EMBL" id="KAK7689023.1"/>
    </source>
</evidence>
<dbReference type="InterPro" id="IPR016292">
    <property type="entry name" value="Epoxide_hydrolase"/>
</dbReference>
<organism evidence="6 7">
    <name type="scientific">Cerrena zonata</name>
    <dbReference type="NCBI Taxonomy" id="2478898"/>
    <lineage>
        <taxon>Eukaryota</taxon>
        <taxon>Fungi</taxon>
        <taxon>Dikarya</taxon>
        <taxon>Basidiomycota</taxon>
        <taxon>Agaricomycotina</taxon>
        <taxon>Agaricomycetes</taxon>
        <taxon>Polyporales</taxon>
        <taxon>Cerrenaceae</taxon>
        <taxon>Cerrena</taxon>
    </lineage>
</organism>
<dbReference type="Proteomes" id="UP001385951">
    <property type="component" value="Unassembled WGS sequence"/>
</dbReference>
<evidence type="ECO:0000256" key="2">
    <source>
        <dbReference type="ARBA" id="ARBA00022797"/>
    </source>
</evidence>
<comment type="similarity">
    <text evidence="1">Belongs to the peptidase S33 family.</text>
</comment>
<evidence type="ECO:0000256" key="4">
    <source>
        <dbReference type="PIRSR" id="PIRSR001112-1"/>
    </source>
</evidence>
<dbReference type="EMBL" id="JASBNA010000009">
    <property type="protein sequence ID" value="KAK7689023.1"/>
    <property type="molecule type" value="Genomic_DNA"/>
</dbReference>
<dbReference type="InterPro" id="IPR000639">
    <property type="entry name" value="Epox_hydrolase-like"/>
</dbReference>
<dbReference type="PRINTS" id="PR00412">
    <property type="entry name" value="EPOXHYDRLASE"/>
</dbReference>
<dbReference type="PANTHER" id="PTHR21661:SF35">
    <property type="entry name" value="EPOXIDE HYDROLASE"/>
    <property type="match status" value="1"/>
</dbReference>
<dbReference type="AlphaFoldDB" id="A0AAW0G6Q9"/>
<feature type="domain" description="Epoxide hydrolase N-terminal" evidence="5">
    <location>
        <begin position="11"/>
        <end position="117"/>
    </location>
</feature>
<dbReference type="Pfam" id="PF06441">
    <property type="entry name" value="EHN"/>
    <property type="match status" value="1"/>
</dbReference>
<dbReference type="GO" id="GO:0004301">
    <property type="term" value="F:epoxide hydrolase activity"/>
    <property type="evidence" value="ECO:0007669"/>
    <property type="project" value="TreeGrafter"/>
</dbReference>
<dbReference type="PIRSF" id="PIRSF001112">
    <property type="entry name" value="Epoxide_hydrolase"/>
    <property type="match status" value="1"/>
</dbReference>
<feature type="active site" description="Proton acceptor" evidence="4">
    <location>
        <position position="378"/>
    </location>
</feature>
<dbReference type="InterPro" id="IPR029058">
    <property type="entry name" value="AB_hydrolase_fold"/>
</dbReference>
<evidence type="ECO:0000313" key="7">
    <source>
        <dbReference type="Proteomes" id="UP001385951"/>
    </source>
</evidence>
<evidence type="ECO:0000256" key="3">
    <source>
        <dbReference type="ARBA" id="ARBA00022801"/>
    </source>
</evidence>
<gene>
    <name evidence="6" type="ORF">QCA50_007714</name>
</gene>
<keyword evidence="3" id="KW-0378">Hydrolase</keyword>
<dbReference type="GO" id="GO:0097176">
    <property type="term" value="P:epoxide metabolic process"/>
    <property type="evidence" value="ECO:0007669"/>
    <property type="project" value="TreeGrafter"/>
</dbReference>
<evidence type="ECO:0000256" key="1">
    <source>
        <dbReference type="ARBA" id="ARBA00010088"/>
    </source>
</evidence>
<evidence type="ECO:0000259" key="5">
    <source>
        <dbReference type="Pfam" id="PF06441"/>
    </source>
</evidence>
<dbReference type="Gene3D" id="3.40.50.1820">
    <property type="entry name" value="alpha/beta hydrolase"/>
    <property type="match status" value="1"/>
</dbReference>
<comment type="caution">
    <text evidence="6">The sequence shown here is derived from an EMBL/GenBank/DDBJ whole genome shotgun (WGS) entry which is preliminary data.</text>
</comment>
<sequence>MSLQVDPSQPTAFKVAIPDDEVARMVRLIGDTRLPDQPFVSEASWDYGVDLKWLKEMKDKWLNEFDWKEVERKMNEWEHFKVRIEGVDLHYIHVRSAREDAVPILLSHGWPGSFWEFNRVIEPLTNPPPGQPAFHVVIPSLPGFGFSSSPPKKEWSMGDNARIFDYLMTGVLGYPAYMAQGGDWGAFITSFLGSADFPACKMVNLNMLNGPPSTRALLTLPLLFLPTTWREWIYSKIYTEQELQDLSRSFAFLKSGLGYFLQNNTRPLTIGYVLYDNPVGILAWIGEKYKEHVDPTILPDRLHDILVTVSLYYLSGTAHTSGLPYKENNHLFKEKRHITEPYGISRFPYDIFLNPLSWVTKNNPGEVVLVRRHDRGGHFAALEVPDLLVGDLREMVAGHWKRLV</sequence>
<keyword evidence="2" id="KW-0058">Aromatic hydrocarbons catabolism</keyword>
<proteinExistence type="inferred from homology"/>